<sequence length="122" mass="13483">MSPICGLINTSNLNFLLSSSKLKFSRSNRDVSNSATQDSIMNVHNKTQFTHAKIQYALKDSSCDSTISKNLMLIILASNGSASSTKVFKCPHTRNDSIFTQWFTLTQDQKGHFKGCNGAECK</sequence>
<organism evidence="1 2">
    <name type="scientific">Solanum commersonii</name>
    <name type="common">Commerson's wild potato</name>
    <name type="synonym">Commerson's nightshade</name>
    <dbReference type="NCBI Taxonomy" id="4109"/>
    <lineage>
        <taxon>Eukaryota</taxon>
        <taxon>Viridiplantae</taxon>
        <taxon>Streptophyta</taxon>
        <taxon>Embryophyta</taxon>
        <taxon>Tracheophyta</taxon>
        <taxon>Spermatophyta</taxon>
        <taxon>Magnoliopsida</taxon>
        <taxon>eudicotyledons</taxon>
        <taxon>Gunneridae</taxon>
        <taxon>Pentapetalae</taxon>
        <taxon>asterids</taxon>
        <taxon>lamiids</taxon>
        <taxon>Solanales</taxon>
        <taxon>Solanaceae</taxon>
        <taxon>Solanoideae</taxon>
        <taxon>Solaneae</taxon>
        <taxon>Solanum</taxon>
    </lineage>
</organism>
<name>A0A9J5WNP7_SOLCO</name>
<gene>
    <name evidence="1" type="ORF">H5410_056652</name>
</gene>
<accession>A0A9J5WNP7</accession>
<evidence type="ECO:0000313" key="2">
    <source>
        <dbReference type="Proteomes" id="UP000824120"/>
    </source>
</evidence>
<dbReference type="Proteomes" id="UP000824120">
    <property type="component" value="Chromosome 11"/>
</dbReference>
<protein>
    <submittedName>
        <fullName evidence="1">Uncharacterized protein</fullName>
    </submittedName>
</protein>
<dbReference type="EMBL" id="JACXVP010000011">
    <property type="protein sequence ID" value="KAG5576518.1"/>
    <property type="molecule type" value="Genomic_DNA"/>
</dbReference>
<feature type="non-terminal residue" evidence="1">
    <location>
        <position position="1"/>
    </location>
</feature>
<evidence type="ECO:0000313" key="1">
    <source>
        <dbReference type="EMBL" id="KAG5576518.1"/>
    </source>
</evidence>
<comment type="caution">
    <text evidence="1">The sequence shown here is derived from an EMBL/GenBank/DDBJ whole genome shotgun (WGS) entry which is preliminary data.</text>
</comment>
<reference evidence="1 2" key="1">
    <citation type="submission" date="2020-09" db="EMBL/GenBank/DDBJ databases">
        <title>De no assembly of potato wild relative species, Solanum commersonii.</title>
        <authorList>
            <person name="Cho K."/>
        </authorList>
    </citation>
    <scope>NUCLEOTIDE SEQUENCE [LARGE SCALE GENOMIC DNA]</scope>
    <source>
        <strain evidence="1">LZ3.2</strain>
        <tissue evidence="1">Leaf</tissue>
    </source>
</reference>
<proteinExistence type="predicted"/>
<dbReference type="AlphaFoldDB" id="A0A9J5WNP7"/>
<keyword evidence="2" id="KW-1185">Reference proteome</keyword>